<dbReference type="InterPro" id="IPR003991">
    <property type="entry name" value="Pertactin_virulence_factor"/>
</dbReference>
<dbReference type="Gene3D" id="2.40.128.130">
    <property type="entry name" value="Autotransporter beta-domain"/>
    <property type="match status" value="1"/>
</dbReference>
<dbReference type="PRINTS" id="PR01484">
    <property type="entry name" value="PRTACTNFAMLY"/>
</dbReference>
<dbReference type="Pfam" id="PF03797">
    <property type="entry name" value="Autotransporter"/>
    <property type="match status" value="1"/>
</dbReference>
<dbReference type="Gene3D" id="2.160.20.20">
    <property type="match status" value="2"/>
</dbReference>
<dbReference type="GO" id="GO:0019867">
    <property type="term" value="C:outer membrane"/>
    <property type="evidence" value="ECO:0007669"/>
    <property type="project" value="InterPro"/>
</dbReference>
<accession>A0A286BVD8</accession>
<organism evidence="4 5">
    <name type="scientific">Candidatus Pantoea floridensis</name>
    <dbReference type="NCBI Taxonomy" id="1938870"/>
    <lineage>
        <taxon>Bacteria</taxon>
        <taxon>Pseudomonadati</taxon>
        <taxon>Pseudomonadota</taxon>
        <taxon>Gammaproteobacteria</taxon>
        <taxon>Enterobacterales</taxon>
        <taxon>Erwiniaceae</taxon>
        <taxon>Pantoea</taxon>
    </lineage>
</organism>
<evidence type="ECO:0000256" key="1">
    <source>
        <dbReference type="ARBA" id="ARBA00022729"/>
    </source>
</evidence>
<dbReference type="SUPFAM" id="SSF103515">
    <property type="entry name" value="Autotransporter"/>
    <property type="match status" value="1"/>
</dbReference>
<evidence type="ECO:0000259" key="3">
    <source>
        <dbReference type="PROSITE" id="PS51208"/>
    </source>
</evidence>
<dbReference type="SMART" id="SM00869">
    <property type="entry name" value="Autotransporter"/>
    <property type="match status" value="1"/>
</dbReference>
<dbReference type="SUPFAM" id="SSF51126">
    <property type="entry name" value="Pectin lyase-like"/>
    <property type="match status" value="1"/>
</dbReference>
<dbReference type="OrthoDB" id="6056869at2"/>
<dbReference type="PANTHER" id="PTHR35037:SF7">
    <property type="entry name" value="AUTOTRANSPORTER"/>
    <property type="match status" value="1"/>
</dbReference>
<feature type="signal peptide" evidence="2">
    <location>
        <begin position="1"/>
        <end position="29"/>
    </location>
</feature>
<dbReference type="NCBIfam" id="TIGR01414">
    <property type="entry name" value="autotrans_barl"/>
    <property type="match status" value="1"/>
</dbReference>
<evidence type="ECO:0000313" key="4">
    <source>
        <dbReference type="EMBL" id="SOD38104.1"/>
    </source>
</evidence>
<reference evidence="5" key="1">
    <citation type="submission" date="2017-09" db="EMBL/GenBank/DDBJ databases">
        <authorList>
            <person name="Varghese N."/>
            <person name="Submissions S."/>
        </authorList>
    </citation>
    <scope>NUCLEOTIDE SEQUENCE [LARGE SCALE GENOMIC DNA]</scope>
    <source>
        <strain evidence="5">JKS000234</strain>
    </source>
</reference>
<dbReference type="PANTHER" id="PTHR35037">
    <property type="entry name" value="C-TERMINAL REGION OF AIDA-LIKE PROTEIN"/>
    <property type="match status" value="1"/>
</dbReference>
<keyword evidence="5" id="KW-1185">Reference proteome</keyword>
<dbReference type="InterPro" id="IPR012332">
    <property type="entry name" value="Autotransporter_pectin_lyase_C"/>
</dbReference>
<dbReference type="InterPro" id="IPR051551">
    <property type="entry name" value="Autotransporter_adhesion"/>
</dbReference>
<protein>
    <submittedName>
        <fullName evidence="4">Outer membrane autotransporter barrel domain-containing protein</fullName>
    </submittedName>
</protein>
<feature type="domain" description="Autotransporter" evidence="3">
    <location>
        <begin position="669"/>
        <end position="937"/>
    </location>
</feature>
<sequence length="937" mass="97550">MLPKLKLSLLSHQCLIAITTMSISSLSYADSPWKVTDGTTLTATTSYSGRTVGDYPLYVSGDNSVLQTIAGLDFRTSGDNYAAAQVLDLGTLNLESSTLVTRGANSHGINVDNGTVNINGGSITVGGDNSDGIHADNGATLNLNGVAITADGVGGNGIALKNGSLTATDVNIFGNGQAGNGLKLFVDNTASDSQATLKNVDIVMRGNANSGLLLGNGSVNADELNISANGRTRGIEINSASNGRGIMTLDNSNIHTSEGEAIYVQSGDIAISNTIINTDSGIGINVGDNATATFNGGSITSQDDDGTAISVAGNNSSVTLSDTTLTTYGNAAHTLFADAGGTINADHIQALTHGQDAYILAAHSGNFNISNSQLETLGDAPALYVTSDTGFNTSNVVLDNTSLVSKSGSAVMADGAALDLTVKNGSQLIAGNGILLDSKSGTQPSRVSLKAENDVLLSGDIIAESNNRVDVDLAQSSQLTGAILNGSAMTIDGSSRWLMTKNSDLKSLASAGMIEFAHSDDGFKTLALGDLSGNSQFAMTTDLQKLTGDLITVSGNATGDHVLSINNTGLEPGETHDVLAVVKTAGNGDEQFTLQNGVVDAGTYQYELKHQDNDWVLAQKFKEGGGGDDGGDPVVTPSTATALGIFNAMPSAWYGEMTTLRTRLGDVRQGKQKGGAWVRGVGGEFKMHDANGEGYSQNQSGISVGVDSAIDVGQSQMLLGLFSGYSRSNLAFTHNSSGTIDSFFIGGYSTFLLQDGWFIDNVIKANNFSNHTNARMSDGQLAKGGYSTPAFGLSVELGKRIDFDGGWFAEPSVQLSSVWIKGTGYRLDNGLKADSDMATSKQAALHGVVGKNIELENGMTIQPWIRASLIEEFAKNNKVHINDNGFNNDMSGVQGKFTLGTSAQLTQDVQLYSEANYSKGSKTETPWNASVGVRWSW</sequence>
<dbReference type="InterPro" id="IPR011050">
    <property type="entry name" value="Pectin_lyase_fold/virulence"/>
</dbReference>
<evidence type="ECO:0000313" key="5">
    <source>
        <dbReference type="Proteomes" id="UP000219271"/>
    </source>
</evidence>
<evidence type="ECO:0000256" key="2">
    <source>
        <dbReference type="SAM" id="SignalP"/>
    </source>
</evidence>
<name>A0A286BVD8_9GAMM</name>
<dbReference type="EMBL" id="OCMY01000001">
    <property type="protein sequence ID" value="SOD38104.1"/>
    <property type="molecule type" value="Genomic_DNA"/>
</dbReference>
<proteinExistence type="predicted"/>
<dbReference type="InterPro" id="IPR006315">
    <property type="entry name" value="OM_autotransptr_brl_dom"/>
</dbReference>
<dbReference type="InterPro" id="IPR004899">
    <property type="entry name" value="Pertactin_central"/>
</dbReference>
<dbReference type="InterPro" id="IPR036709">
    <property type="entry name" value="Autotransporte_beta_dom_sf"/>
</dbReference>
<dbReference type="AlphaFoldDB" id="A0A286BVD8"/>
<dbReference type="InterPro" id="IPR005546">
    <property type="entry name" value="Autotransporte_beta"/>
</dbReference>
<gene>
    <name evidence="4" type="ORF">SAMN06273570_2494</name>
</gene>
<dbReference type="PROSITE" id="PS51208">
    <property type="entry name" value="AUTOTRANSPORTER"/>
    <property type="match status" value="1"/>
</dbReference>
<dbReference type="Proteomes" id="UP000219271">
    <property type="component" value="Unassembled WGS sequence"/>
</dbReference>
<feature type="chain" id="PRO_5012041137" evidence="2">
    <location>
        <begin position="30"/>
        <end position="937"/>
    </location>
</feature>
<dbReference type="Pfam" id="PF03212">
    <property type="entry name" value="Pertactin"/>
    <property type="match status" value="1"/>
</dbReference>
<keyword evidence="1 2" id="KW-0732">Signal</keyword>
<dbReference type="CDD" id="cd01343">
    <property type="entry name" value="PL1_Passenger_AT"/>
    <property type="match status" value="1"/>
</dbReference>